<dbReference type="PROSITE" id="PS51202">
    <property type="entry name" value="RCK_C"/>
    <property type="match status" value="2"/>
</dbReference>
<sequence>MLVYLAMTVIIIGAGVTGVELARRLIAKKHNVVLIEQNKETARHAANRLDCTVTEASGNDPKVLTDAYIQRADALVTLTDSDELNMIICGVAESLAPKVLKIARVRNENYVASLNTGKERTLGIDFLVHPDQEAALAIINAVEHGAVSDIIAFEDSPYQLTCFTIGAGSKLDGMTLQNIRSVTADAPFVVVAVEDETKTVIPSGGTILHAGMRISVLTLPNYIERFYALAGFTVKPIKKIALVGIGKVGKRVAASLIEKHSFGMFKRLFGLRTKSRWEVAIIDKDSTLAKHAAEEYPEARIYSGDVTDEAFIEEIALNSFDLVINATQNYELNMITSAYLKTLGIPKTIALVQSSVMSNVAYKIGVDVAIPLKDVTVDVIMSHLGGKHLTRIHTMGAGELEIVEIIISEHSEAVEKSLRDIAMHGVFLVLLITNETGCRIPDGNTILEADDKLAVIVQVAQSDEVIKYFAGKK</sequence>
<evidence type="ECO:0000259" key="7">
    <source>
        <dbReference type="PROSITE" id="PS51201"/>
    </source>
</evidence>
<dbReference type="Pfam" id="PF02254">
    <property type="entry name" value="TrkA_N"/>
    <property type="match status" value="2"/>
</dbReference>
<protein>
    <recommendedName>
        <fullName evidence="1">Trk system potassium uptake protein TrkA</fullName>
    </recommendedName>
</protein>
<evidence type="ECO:0000256" key="2">
    <source>
        <dbReference type="ARBA" id="ARBA00022448"/>
    </source>
</evidence>
<dbReference type="EMBL" id="ACYH01000037">
    <property type="protein sequence ID" value="EEV20401.1"/>
    <property type="molecule type" value="Genomic_DNA"/>
</dbReference>
<accession>C8PQP6</accession>
<dbReference type="Proteomes" id="UP000004509">
    <property type="component" value="Unassembled WGS sequence"/>
</dbReference>
<dbReference type="Gene3D" id="3.30.70.1450">
    <property type="entry name" value="Regulator of K+ conductance, C-terminal domain"/>
    <property type="match status" value="2"/>
</dbReference>
<keyword evidence="5" id="KW-0520">NAD</keyword>
<dbReference type="eggNOG" id="COG0569">
    <property type="taxonomic scope" value="Bacteria"/>
</dbReference>
<keyword evidence="6" id="KW-0406">Ion transport</keyword>
<dbReference type="InterPro" id="IPR006036">
    <property type="entry name" value="K_uptake_TrkA"/>
</dbReference>
<evidence type="ECO:0000256" key="6">
    <source>
        <dbReference type="ARBA" id="ARBA00023065"/>
    </source>
</evidence>
<comment type="caution">
    <text evidence="9">The sequence shown here is derived from an EMBL/GenBank/DDBJ whole genome shotgun (WGS) entry which is preliminary data.</text>
</comment>
<feature type="domain" description="RCK C-terminal" evidence="8">
    <location>
        <begin position="390"/>
        <end position="471"/>
    </location>
</feature>
<dbReference type="Gene3D" id="3.40.50.720">
    <property type="entry name" value="NAD(P)-binding Rossmann-like Domain"/>
    <property type="match status" value="2"/>
</dbReference>
<dbReference type="PANTHER" id="PTHR43833">
    <property type="entry name" value="POTASSIUM CHANNEL PROTEIN 2-RELATED-RELATED"/>
    <property type="match status" value="1"/>
</dbReference>
<dbReference type="STRING" id="596324.TREVI0001_2155"/>
<feature type="domain" description="RCK N-terminal" evidence="7">
    <location>
        <begin position="6"/>
        <end position="128"/>
    </location>
</feature>
<evidence type="ECO:0000256" key="1">
    <source>
        <dbReference type="ARBA" id="ARBA00017378"/>
    </source>
</evidence>
<name>C8PQP6_9SPIR</name>
<gene>
    <name evidence="9" type="primary">trkA</name>
    <name evidence="9" type="ORF">TREVI0001_2155</name>
</gene>
<keyword evidence="3" id="KW-0633">Potassium transport</keyword>
<dbReference type="SUPFAM" id="SSF116726">
    <property type="entry name" value="TrkA C-terminal domain-like"/>
    <property type="match status" value="2"/>
</dbReference>
<dbReference type="InterPro" id="IPR036291">
    <property type="entry name" value="NAD(P)-bd_dom_sf"/>
</dbReference>
<dbReference type="NCBIfam" id="NF007042">
    <property type="entry name" value="PRK09496.3-5"/>
    <property type="match status" value="1"/>
</dbReference>
<keyword evidence="2" id="KW-0813">Transport</keyword>
<dbReference type="PANTHER" id="PTHR43833:SF5">
    <property type="entry name" value="TRK SYSTEM POTASSIUM UPTAKE PROTEIN TRKA"/>
    <property type="match status" value="1"/>
</dbReference>
<organism evidence="9 10">
    <name type="scientific">Treponema vincentii ATCC 35580</name>
    <dbReference type="NCBI Taxonomy" id="596324"/>
    <lineage>
        <taxon>Bacteria</taxon>
        <taxon>Pseudomonadati</taxon>
        <taxon>Spirochaetota</taxon>
        <taxon>Spirochaetia</taxon>
        <taxon>Spirochaetales</taxon>
        <taxon>Treponemataceae</taxon>
        <taxon>Treponema</taxon>
    </lineage>
</organism>
<evidence type="ECO:0000313" key="10">
    <source>
        <dbReference type="Proteomes" id="UP000004509"/>
    </source>
</evidence>
<reference evidence="9 10" key="1">
    <citation type="submission" date="2009-07" db="EMBL/GenBank/DDBJ databases">
        <authorList>
            <person name="Madupu R."/>
            <person name="Sebastian Y."/>
            <person name="Durkin A.S."/>
            <person name="Torralba M."/>
            <person name="Methe B."/>
            <person name="Sutton G.G."/>
            <person name="Strausberg R.L."/>
            <person name="Nelson K.E."/>
        </authorList>
    </citation>
    <scope>NUCLEOTIDE SEQUENCE [LARGE SCALE GENOMIC DNA]</scope>
    <source>
        <strain evidence="9 10">ATCC 35580</strain>
    </source>
</reference>
<evidence type="ECO:0000313" key="9">
    <source>
        <dbReference type="EMBL" id="EEV20401.1"/>
    </source>
</evidence>
<evidence type="ECO:0000256" key="3">
    <source>
        <dbReference type="ARBA" id="ARBA00022538"/>
    </source>
</evidence>
<dbReference type="InterPro" id="IPR006037">
    <property type="entry name" value="RCK_C"/>
</dbReference>
<evidence type="ECO:0000256" key="4">
    <source>
        <dbReference type="ARBA" id="ARBA00022958"/>
    </source>
</evidence>
<dbReference type="InterPro" id="IPR036721">
    <property type="entry name" value="RCK_C_sf"/>
</dbReference>
<feature type="domain" description="RCK C-terminal" evidence="8">
    <location>
        <begin position="148"/>
        <end position="232"/>
    </location>
</feature>
<dbReference type="PROSITE" id="PS51201">
    <property type="entry name" value="RCK_N"/>
    <property type="match status" value="1"/>
</dbReference>
<evidence type="ECO:0000259" key="8">
    <source>
        <dbReference type="PROSITE" id="PS51202"/>
    </source>
</evidence>
<dbReference type="GO" id="GO:0015079">
    <property type="term" value="F:potassium ion transmembrane transporter activity"/>
    <property type="evidence" value="ECO:0007669"/>
    <property type="project" value="InterPro"/>
</dbReference>
<dbReference type="InterPro" id="IPR003148">
    <property type="entry name" value="RCK_N"/>
</dbReference>
<dbReference type="Pfam" id="PF02080">
    <property type="entry name" value="TrkA_C"/>
    <property type="match status" value="2"/>
</dbReference>
<dbReference type="SUPFAM" id="SSF51735">
    <property type="entry name" value="NAD(P)-binding Rossmann-fold domains"/>
    <property type="match status" value="2"/>
</dbReference>
<dbReference type="AlphaFoldDB" id="C8PQP6"/>
<proteinExistence type="predicted"/>
<dbReference type="InterPro" id="IPR050721">
    <property type="entry name" value="Trk_Ktr_HKT_K-transport"/>
</dbReference>
<dbReference type="PRINTS" id="PR00335">
    <property type="entry name" value="KUPTAKETRKA"/>
</dbReference>
<evidence type="ECO:0000256" key="5">
    <source>
        <dbReference type="ARBA" id="ARBA00023027"/>
    </source>
</evidence>
<keyword evidence="4" id="KW-0630">Potassium</keyword>
<dbReference type="GO" id="GO:0005886">
    <property type="term" value="C:plasma membrane"/>
    <property type="evidence" value="ECO:0007669"/>
    <property type="project" value="InterPro"/>
</dbReference>